<dbReference type="EMBL" id="JAKELL010000116">
    <property type="protein sequence ID" value="KAH8981477.1"/>
    <property type="molecule type" value="Genomic_DNA"/>
</dbReference>
<accession>A0AAD4L7L7</accession>
<organism evidence="2 3">
    <name type="scientific">Lactarius akahatsu</name>
    <dbReference type="NCBI Taxonomy" id="416441"/>
    <lineage>
        <taxon>Eukaryota</taxon>
        <taxon>Fungi</taxon>
        <taxon>Dikarya</taxon>
        <taxon>Basidiomycota</taxon>
        <taxon>Agaricomycotina</taxon>
        <taxon>Agaricomycetes</taxon>
        <taxon>Russulales</taxon>
        <taxon>Russulaceae</taxon>
        <taxon>Lactarius</taxon>
    </lineage>
</organism>
<evidence type="ECO:0000313" key="3">
    <source>
        <dbReference type="Proteomes" id="UP001201163"/>
    </source>
</evidence>
<protein>
    <submittedName>
        <fullName evidence="2">Uncharacterized protein</fullName>
    </submittedName>
</protein>
<reference evidence="2" key="1">
    <citation type="submission" date="2022-01" db="EMBL/GenBank/DDBJ databases">
        <title>Comparative genomics reveals a dynamic genome evolution in the ectomycorrhizal milk-cap (Lactarius) mushrooms.</title>
        <authorList>
            <consortium name="DOE Joint Genome Institute"/>
            <person name="Lebreton A."/>
            <person name="Tang N."/>
            <person name="Kuo A."/>
            <person name="LaButti K."/>
            <person name="Drula E."/>
            <person name="Barry K."/>
            <person name="Clum A."/>
            <person name="Lipzen A."/>
            <person name="Mousain D."/>
            <person name="Ng V."/>
            <person name="Wang R."/>
            <person name="Wang X."/>
            <person name="Dai Y."/>
            <person name="Henrissat B."/>
            <person name="Grigoriev I.V."/>
            <person name="Guerin-Laguette A."/>
            <person name="Yu F."/>
            <person name="Martin F.M."/>
        </authorList>
    </citation>
    <scope>NUCLEOTIDE SEQUENCE</scope>
    <source>
        <strain evidence="2">QP</strain>
    </source>
</reference>
<keyword evidence="3" id="KW-1185">Reference proteome</keyword>
<evidence type="ECO:0000256" key="1">
    <source>
        <dbReference type="SAM" id="MobiDB-lite"/>
    </source>
</evidence>
<name>A0AAD4L7L7_9AGAM</name>
<dbReference type="AlphaFoldDB" id="A0AAD4L7L7"/>
<sequence length="241" mass="25786">MIKPSAPAPKAQTPVKGPTKPSAQSPSFASIMKSPARPSLILSPIPSSSPPMAVHKTPLELCSYLNDVLANLFLGSSLSAARWTKNNNLVLVAGPDTELHHLQKASVVLTRAISQFIAADPTSPIPITASENIHWSCLLINNIPTGVSPTRGAYSLTECKDALACDNPAYRVLKLTRLPSWVKCPDSYTAGSSSSFVVSFEDPTGGILWHLLGHWTLFAFGQAGDLHPWKQKPRASLPSTT</sequence>
<feature type="region of interest" description="Disordered" evidence="1">
    <location>
        <begin position="1"/>
        <end position="30"/>
    </location>
</feature>
<evidence type="ECO:0000313" key="2">
    <source>
        <dbReference type="EMBL" id="KAH8981477.1"/>
    </source>
</evidence>
<proteinExistence type="predicted"/>
<dbReference type="Proteomes" id="UP001201163">
    <property type="component" value="Unassembled WGS sequence"/>
</dbReference>
<gene>
    <name evidence="2" type="ORF">EDB92DRAFT_1820231</name>
</gene>
<comment type="caution">
    <text evidence="2">The sequence shown here is derived from an EMBL/GenBank/DDBJ whole genome shotgun (WGS) entry which is preliminary data.</text>
</comment>